<feature type="compositionally biased region" description="Polar residues" evidence="1">
    <location>
        <begin position="168"/>
        <end position="178"/>
    </location>
</feature>
<feature type="compositionally biased region" description="Basic and acidic residues" evidence="1">
    <location>
        <begin position="222"/>
        <end position="237"/>
    </location>
</feature>
<dbReference type="Proteomes" id="UP000283509">
    <property type="component" value="Unassembled WGS sequence"/>
</dbReference>
<feature type="compositionally biased region" description="Pro residues" evidence="1">
    <location>
        <begin position="196"/>
        <end position="210"/>
    </location>
</feature>
<dbReference type="EMBL" id="QCYY01000915">
    <property type="protein sequence ID" value="ROT81806.1"/>
    <property type="molecule type" value="Genomic_DNA"/>
</dbReference>
<feature type="region of interest" description="Disordered" evidence="1">
    <location>
        <begin position="63"/>
        <end position="87"/>
    </location>
</feature>
<feature type="region of interest" description="Disordered" evidence="1">
    <location>
        <begin position="123"/>
        <end position="313"/>
    </location>
</feature>
<feature type="compositionally biased region" description="Polar residues" evidence="1">
    <location>
        <begin position="378"/>
        <end position="387"/>
    </location>
</feature>
<feature type="compositionally biased region" description="Polar residues" evidence="1">
    <location>
        <begin position="424"/>
        <end position="433"/>
    </location>
</feature>
<protein>
    <submittedName>
        <fullName evidence="2">Uncharacterized protein</fullName>
    </submittedName>
</protein>
<organism evidence="2 3">
    <name type="scientific">Penaeus vannamei</name>
    <name type="common">Whiteleg shrimp</name>
    <name type="synonym">Litopenaeus vannamei</name>
    <dbReference type="NCBI Taxonomy" id="6689"/>
    <lineage>
        <taxon>Eukaryota</taxon>
        <taxon>Metazoa</taxon>
        <taxon>Ecdysozoa</taxon>
        <taxon>Arthropoda</taxon>
        <taxon>Crustacea</taxon>
        <taxon>Multicrustacea</taxon>
        <taxon>Malacostraca</taxon>
        <taxon>Eumalacostraca</taxon>
        <taxon>Eucarida</taxon>
        <taxon>Decapoda</taxon>
        <taxon>Dendrobranchiata</taxon>
        <taxon>Penaeoidea</taxon>
        <taxon>Penaeidae</taxon>
        <taxon>Penaeus</taxon>
    </lineage>
</organism>
<dbReference type="PRINTS" id="PR01217">
    <property type="entry name" value="PRICHEXTENSN"/>
</dbReference>
<feature type="compositionally biased region" description="Low complexity" evidence="1">
    <location>
        <begin position="510"/>
        <end position="522"/>
    </location>
</feature>
<gene>
    <name evidence="2" type="ORF">C7M84_025033</name>
</gene>
<dbReference type="AlphaFoldDB" id="A0A423TZC6"/>
<proteinExistence type="predicted"/>
<feature type="compositionally biased region" description="Pro residues" evidence="1">
    <location>
        <begin position="523"/>
        <end position="540"/>
    </location>
</feature>
<feature type="compositionally biased region" description="Pro residues" evidence="1">
    <location>
        <begin position="493"/>
        <end position="504"/>
    </location>
</feature>
<evidence type="ECO:0000313" key="3">
    <source>
        <dbReference type="Proteomes" id="UP000283509"/>
    </source>
</evidence>
<comment type="caution">
    <text evidence="2">The sequence shown here is derived from an EMBL/GenBank/DDBJ whole genome shotgun (WGS) entry which is preliminary data.</text>
</comment>
<feature type="compositionally biased region" description="Polar residues" evidence="1">
    <location>
        <begin position="246"/>
        <end position="265"/>
    </location>
</feature>
<reference evidence="2 3" key="1">
    <citation type="submission" date="2018-04" db="EMBL/GenBank/DDBJ databases">
        <authorList>
            <person name="Zhang X."/>
            <person name="Yuan J."/>
            <person name="Li F."/>
            <person name="Xiang J."/>
        </authorList>
    </citation>
    <scope>NUCLEOTIDE SEQUENCE [LARGE SCALE GENOMIC DNA]</scope>
    <source>
        <tissue evidence="2">Muscle</tissue>
    </source>
</reference>
<name>A0A423TZC6_PENVA</name>
<evidence type="ECO:0000256" key="1">
    <source>
        <dbReference type="SAM" id="MobiDB-lite"/>
    </source>
</evidence>
<keyword evidence="3" id="KW-1185">Reference proteome</keyword>
<feature type="compositionally biased region" description="Pro residues" evidence="1">
    <location>
        <begin position="131"/>
        <end position="167"/>
    </location>
</feature>
<feature type="compositionally biased region" description="Pro residues" evidence="1">
    <location>
        <begin position="410"/>
        <end position="423"/>
    </location>
</feature>
<feature type="compositionally biased region" description="Polar residues" evidence="1">
    <location>
        <begin position="273"/>
        <end position="297"/>
    </location>
</feature>
<feature type="region of interest" description="Disordered" evidence="1">
    <location>
        <begin position="1"/>
        <end position="27"/>
    </location>
</feature>
<accession>A0A423TZC6</accession>
<sequence length="664" mass="72906">MKPIPLDSPQQSAVDEEKTLKPGSVPVQPIQIPEVDDLEDDLDAVVSYVALLHRAVPPLNRKPTIQPSKVNTEKEQELPKPTIPQLPVHIRPIPSGAFIPGIGLAKRPGAVPIRINNLSNLPPDAILVRRPGPPPPTLLARPGPPPTLLARPGPPTQQTRPGPPPPIQTNVRPLSNGQFRPGIIFTLDEAGKPHFSPLPPRPQHLPPQPAIPETQPQSQALPEREKISSGQKPDDTSLRQPAVDQPPSSVETQTFVRPTQSQEYLNSEVPEVNDNSQASLTTLEITEPKSTSPQPSELFSPARPTSPPTIQRPEILPLHYYPIPLKPETLPPPVKPASESPKTKPVILIPTIQKTEIDPRPQSLEIRPPPQSAILQRPGSQLLQRPSPQRPEVLLPFQPTSQTSVAQPLRPFPQRPESQPPSPAAQTIESQLPQGPIQLRPESQPQRPETKLPQQLILQRPPPQRPGDLPSIQRPPLKRPQTLQRPEVLPAGMLPPPRPFPGAHPRPETPQRTQPPTLRPQLLPRPPTGPFFRPGVPPESPLRRPVVSKPQFQPSRPTVPFSQGKPSLQEPLKPQSGTDDFKPLTPSPEIPPATENQQLQSNQFIRGDDQKLIDNILGSLPDFLKGSVKIDHTNLGAENAVSVSNSYGNVIYQKRGITYIDQVQ</sequence>
<reference evidence="2 3" key="2">
    <citation type="submission" date="2019-01" db="EMBL/GenBank/DDBJ databases">
        <title>The decoding of complex shrimp genome reveals the adaptation for benthos swimmer, frequently molting mechanism and breeding impact on genome.</title>
        <authorList>
            <person name="Sun Y."/>
            <person name="Gao Y."/>
            <person name="Yu Y."/>
        </authorList>
    </citation>
    <scope>NUCLEOTIDE SEQUENCE [LARGE SCALE GENOMIC DNA]</scope>
    <source>
        <tissue evidence="2">Muscle</tissue>
    </source>
</reference>
<evidence type="ECO:0000313" key="2">
    <source>
        <dbReference type="EMBL" id="ROT81806.1"/>
    </source>
</evidence>
<feature type="region of interest" description="Disordered" evidence="1">
    <location>
        <begin position="327"/>
        <end position="598"/>
    </location>
</feature>
<feature type="compositionally biased region" description="Polar residues" evidence="1">
    <location>
        <begin position="550"/>
        <end position="566"/>
    </location>
</feature>